<evidence type="ECO:0000259" key="3">
    <source>
        <dbReference type="Pfam" id="PF14870"/>
    </source>
</evidence>
<organism evidence="4 5">
    <name type="scientific">Pandoraea terrae</name>
    <dbReference type="NCBI Taxonomy" id="1537710"/>
    <lineage>
        <taxon>Bacteria</taxon>
        <taxon>Pseudomonadati</taxon>
        <taxon>Pseudomonadota</taxon>
        <taxon>Betaproteobacteria</taxon>
        <taxon>Burkholderiales</taxon>
        <taxon>Burkholderiaceae</taxon>
        <taxon>Pandoraea</taxon>
    </lineage>
</organism>
<dbReference type="GO" id="GO:0009523">
    <property type="term" value="C:photosystem II"/>
    <property type="evidence" value="ECO:0007669"/>
    <property type="project" value="UniProtKB-KW"/>
</dbReference>
<feature type="domain" description="Photosynthesis system II assembly factor Ycf48/Hcf136-like" evidence="3">
    <location>
        <begin position="151"/>
        <end position="273"/>
    </location>
</feature>
<keyword evidence="5" id="KW-1185">Reference proteome</keyword>
<evidence type="ECO:0000313" key="4">
    <source>
        <dbReference type="EMBL" id="VVD95284.1"/>
    </source>
</evidence>
<dbReference type="PANTHER" id="PTHR47199:SF2">
    <property type="entry name" value="PHOTOSYSTEM II STABILITY_ASSEMBLY FACTOR HCF136, CHLOROPLASTIC"/>
    <property type="match status" value="1"/>
</dbReference>
<dbReference type="InterPro" id="IPR015943">
    <property type="entry name" value="WD40/YVTN_repeat-like_dom_sf"/>
</dbReference>
<dbReference type="InterPro" id="IPR036278">
    <property type="entry name" value="Sialidase_sf"/>
</dbReference>
<keyword evidence="2" id="KW-0604">Photosystem II</keyword>
<evidence type="ECO:0000256" key="1">
    <source>
        <dbReference type="ARBA" id="ARBA00022531"/>
    </source>
</evidence>
<dbReference type="SUPFAM" id="SSF50939">
    <property type="entry name" value="Sialidases"/>
    <property type="match status" value="1"/>
</dbReference>
<dbReference type="EMBL" id="CABPRZ010000006">
    <property type="protein sequence ID" value="VVD95284.1"/>
    <property type="molecule type" value="Genomic_DNA"/>
</dbReference>
<dbReference type="Pfam" id="PF14870">
    <property type="entry name" value="PSII_BNR"/>
    <property type="match status" value="1"/>
</dbReference>
<dbReference type="Proteomes" id="UP000414233">
    <property type="component" value="Unassembled WGS sequence"/>
</dbReference>
<keyword evidence="1" id="KW-0602">Photosynthesis</keyword>
<proteinExistence type="predicted"/>
<sequence>MLVVLCCASTLLWSQTPVKQEAGDPLRLPGVRVRTAADAPILAVAARESLVLAVGLRGVILRSEDGGASFASVEEPVGVDLTGVVIVGHERAFAVGQRGVVLRSDDAGRHWRMVLDGPHVKSLIGAQGQAANPSGSDLAAQSASRVDTWPLFDADFVDMNHGVVAGAFGLLLRTEDGGETWQDVSATLGDASASHLYGLRSVDGALFLVGERGLIRWRPSGSPRFQPLTSPYRGSWFGLATGQGTLLVFGMRGNAYTSRDGGRSWRPLKTGTQASLVVGLLLDDGSPVLVAQNGEVLWGEAGADSLQRLQAPALPYTSAAVAVGRDGRRKLVLGALSGGLKVLPLPAKPASTHSTKP</sequence>
<evidence type="ECO:0000313" key="5">
    <source>
        <dbReference type="Proteomes" id="UP000414233"/>
    </source>
</evidence>
<dbReference type="PANTHER" id="PTHR47199">
    <property type="entry name" value="PHOTOSYSTEM II STABILITY/ASSEMBLY FACTOR HCF136, CHLOROPLASTIC"/>
    <property type="match status" value="1"/>
</dbReference>
<reference evidence="4 5" key="1">
    <citation type="submission" date="2019-08" db="EMBL/GenBank/DDBJ databases">
        <authorList>
            <person name="Peeters C."/>
        </authorList>
    </citation>
    <scope>NUCLEOTIDE SEQUENCE [LARGE SCALE GENOMIC DNA]</scope>
    <source>
        <strain evidence="4 5">LMG 30175</strain>
    </source>
</reference>
<dbReference type="InterPro" id="IPR028203">
    <property type="entry name" value="PSII_CF48-like_dom"/>
</dbReference>
<gene>
    <name evidence="4" type="ORF">PTE30175_01770</name>
</gene>
<accession>A0A5E4U8S0</accession>
<evidence type="ECO:0000256" key="2">
    <source>
        <dbReference type="ARBA" id="ARBA00023276"/>
    </source>
</evidence>
<dbReference type="AlphaFoldDB" id="A0A5E4U8S0"/>
<dbReference type="GO" id="GO:0015979">
    <property type="term" value="P:photosynthesis"/>
    <property type="evidence" value="ECO:0007669"/>
    <property type="project" value="UniProtKB-KW"/>
</dbReference>
<dbReference type="Gene3D" id="2.130.10.10">
    <property type="entry name" value="YVTN repeat-like/Quinoprotein amine dehydrogenase"/>
    <property type="match status" value="1"/>
</dbReference>
<name>A0A5E4U8S0_9BURK</name>
<protein>
    <submittedName>
        <fullName evidence="4">Ycf48-like protein</fullName>
    </submittedName>
</protein>